<accession>A0A1M6KVW0</accession>
<protein>
    <submittedName>
        <fullName evidence="1">HAD-superfamily phosphatase, subfamily IIIC/FkbH-like domain-containing protein</fullName>
    </submittedName>
</protein>
<dbReference type="STRING" id="1121302.SAMN02745163_02311"/>
<dbReference type="RefSeq" id="WP_072987464.1">
    <property type="nucleotide sequence ID" value="NZ_FQZB01000009.1"/>
</dbReference>
<name>A0A1M6KVW0_9CLOT</name>
<dbReference type="OrthoDB" id="323926at2"/>
<dbReference type="AlphaFoldDB" id="A0A1M6KVW0"/>
<dbReference type="Proteomes" id="UP000184310">
    <property type="component" value="Unassembled WGS sequence"/>
</dbReference>
<dbReference type="Gene3D" id="3.40.50.1000">
    <property type="entry name" value="HAD superfamily/HAD-like"/>
    <property type="match status" value="1"/>
</dbReference>
<reference evidence="1 2" key="1">
    <citation type="submission" date="2016-11" db="EMBL/GenBank/DDBJ databases">
        <authorList>
            <person name="Jaros S."/>
            <person name="Januszkiewicz K."/>
            <person name="Wedrychowicz H."/>
        </authorList>
    </citation>
    <scope>NUCLEOTIDE SEQUENCE [LARGE SCALE GENOMIC DNA]</scope>
    <source>
        <strain evidence="1 2">DSM 21758</strain>
    </source>
</reference>
<dbReference type="InterPro" id="IPR036412">
    <property type="entry name" value="HAD-like_sf"/>
</dbReference>
<dbReference type="SUPFAM" id="SSF56784">
    <property type="entry name" value="HAD-like"/>
    <property type="match status" value="1"/>
</dbReference>
<gene>
    <name evidence="1" type="ORF">SAMN02745163_02311</name>
</gene>
<dbReference type="NCBIfam" id="TIGR01681">
    <property type="entry name" value="HAD-SF-IIIC"/>
    <property type="match status" value="1"/>
</dbReference>
<proteinExistence type="predicted"/>
<keyword evidence="2" id="KW-1185">Reference proteome</keyword>
<evidence type="ECO:0000313" key="1">
    <source>
        <dbReference type="EMBL" id="SHJ63046.1"/>
    </source>
</evidence>
<dbReference type="NCBIfam" id="TIGR01686">
    <property type="entry name" value="FkbH"/>
    <property type="match status" value="1"/>
</dbReference>
<organism evidence="1 2">
    <name type="scientific">Clostridium cavendishii DSM 21758</name>
    <dbReference type="NCBI Taxonomy" id="1121302"/>
    <lineage>
        <taxon>Bacteria</taxon>
        <taxon>Bacillati</taxon>
        <taxon>Bacillota</taxon>
        <taxon>Clostridia</taxon>
        <taxon>Eubacteriales</taxon>
        <taxon>Clostridiaceae</taxon>
        <taxon>Clostridium</taxon>
    </lineage>
</organism>
<evidence type="ECO:0000313" key="2">
    <source>
        <dbReference type="Proteomes" id="UP000184310"/>
    </source>
</evidence>
<dbReference type="InterPro" id="IPR010037">
    <property type="entry name" value="FkbH_domain"/>
</dbReference>
<dbReference type="InterPro" id="IPR023214">
    <property type="entry name" value="HAD_sf"/>
</dbReference>
<sequence length="349" mass="40596">MSCNKVKCVVWDLDNTIWDGTIIEDDNVVLNNKVVDIIETLDKRGILQSICSKNDFDLAMNKLKELRLDKYFLYPQINWNPKSEGIKNIAKSINIGVDTLAFVDDQEFELDEVKYSLPEVLLINAKNIKEIPNMPEMNPKFITSDSKNRRLLYQNDIKRNKIEEEFLGTKEDFLKSLDMKFTLSKLEDEDLKRAEELTVRTHQLNATGYTYSYEQLYEMSKSDKYFILMAQLDDRYGTYGKIGLAVIELGENLWTLKLLLMSCRVVSRGVGTIILNYIARLAQKNNVRLLAEFVKTDRNRMMYITYKFGGFKEILSENEKIILEADYSKLNPMPDYIEVIEKEELACIS</sequence>
<dbReference type="InterPro" id="IPR010033">
    <property type="entry name" value="HAD_SF_ppase_IIIC"/>
</dbReference>
<dbReference type="EMBL" id="FQZB01000009">
    <property type="protein sequence ID" value="SHJ63046.1"/>
    <property type="molecule type" value="Genomic_DNA"/>
</dbReference>